<protein>
    <submittedName>
        <fullName evidence="2">Uncharacterized protein</fullName>
    </submittedName>
</protein>
<organism evidence="2 3">
    <name type="scientific">Rhodocollybia butyracea</name>
    <dbReference type="NCBI Taxonomy" id="206335"/>
    <lineage>
        <taxon>Eukaryota</taxon>
        <taxon>Fungi</taxon>
        <taxon>Dikarya</taxon>
        <taxon>Basidiomycota</taxon>
        <taxon>Agaricomycotina</taxon>
        <taxon>Agaricomycetes</taxon>
        <taxon>Agaricomycetidae</taxon>
        <taxon>Agaricales</taxon>
        <taxon>Marasmiineae</taxon>
        <taxon>Omphalotaceae</taxon>
        <taxon>Rhodocollybia</taxon>
    </lineage>
</organism>
<keyword evidence="1" id="KW-0472">Membrane</keyword>
<dbReference type="AlphaFoldDB" id="A0A9P5P6I6"/>
<dbReference type="GO" id="GO:0016020">
    <property type="term" value="C:membrane"/>
    <property type="evidence" value="ECO:0007669"/>
    <property type="project" value="UniProtKB-SubCell"/>
</dbReference>
<reference evidence="2" key="1">
    <citation type="submission" date="2020-11" db="EMBL/GenBank/DDBJ databases">
        <authorList>
            <consortium name="DOE Joint Genome Institute"/>
            <person name="Ahrendt S."/>
            <person name="Riley R."/>
            <person name="Andreopoulos W."/>
            <person name="Labutti K."/>
            <person name="Pangilinan J."/>
            <person name="Ruiz-Duenas F.J."/>
            <person name="Barrasa J.M."/>
            <person name="Sanchez-Garcia M."/>
            <person name="Camarero S."/>
            <person name="Miyauchi S."/>
            <person name="Serrano A."/>
            <person name="Linde D."/>
            <person name="Babiker R."/>
            <person name="Drula E."/>
            <person name="Ayuso-Fernandez I."/>
            <person name="Pacheco R."/>
            <person name="Padilla G."/>
            <person name="Ferreira P."/>
            <person name="Barriuso J."/>
            <person name="Kellner H."/>
            <person name="Castanera R."/>
            <person name="Alfaro M."/>
            <person name="Ramirez L."/>
            <person name="Pisabarro A.G."/>
            <person name="Kuo A."/>
            <person name="Tritt A."/>
            <person name="Lipzen A."/>
            <person name="He G."/>
            <person name="Yan M."/>
            <person name="Ng V."/>
            <person name="Cullen D."/>
            <person name="Martin F."/>
            <person name="Rosso M.-N."/>
            <person name="Henrissat B."/>
            <person name="Hibbett D."/>
            <person name="Martinez A.T."/>
            <person name="Grigoriev I.V."/>
        </authorList>
    </citation>
    <scope>NUCLEOTIDE SEQUENCE</scope>
    <source>
        <strain evidence="2">AH 40177</strain>
    </source>
</reference>
<keyword evidence="1" id="KW-0812">Transmembrane</keyword>
<name>A0A9P5P6I6_9AGAR</name>
<dbReference type="EMBL" id="JADNRY010000502">
    <property type="protein sequence ID" value="KAF9046980.1"/>
    <property type="molecule type" value="Genomic_DNA"/>
</dbReference>
<sequence length="314" mass="36278">MATDKQNSSSWAIAGEPLLFLRYYRNYTNPPEQRQICQLVLESLSLTLSSSSYTYYELAEPTHLIYKAFTLSAFLCVTFVCFLIEFVAASGSGHKAENSIARKDKRPHLYLDIYRCNSSVKHLTFSRIRGFNFHFANVYFKSSTFLVLVCRCQLFLAHRVTHFYGLTKEELVGRRPLANPGYQTDRHVTWYQSFVFSALEGRVIHGTQYCRNEYRGWTNALTICLESMIFFAAFSGGLYPSVYRVEGAPHTSDFAMEIWYSLKFFIAYIPPATRPDFNRHWYHDGRAAYVTHGNSLAPRRTSETIQVVLSNELR</sequence>
<evidence type="ECO:0000313" key="3">
    <source>
        <dbReference type="Proteomes" id="UP000772434"/>
    </source>
</evidence>
<feature type="transmembrane region" description="Helical" evidence="1">
    <location>
        <begin position="64"/>
        <end position="88"/>
    </location>
</feature>
<evidence type="ECO:0000313" key="2">
    <source>
        <dbReference type="EMBL" id="KAF9046980.1"/>
    </source>
</evidence>
<dbReference type="Proteomes" id="UP000772434">
    <property type="component" value="Unassembled WGS sequence"/>
</dbReference>
<accession>A0A9P5P6I6</accession>
<comment type="caution">
    <text evidence="2">The sequence shown here is derived from an EMBL/GenBank/DDBJ whole genome shotgun (WGS) entry which is preliminary data.</text>
</comment>
<keyword evidence="3" id="KW-1185">Reference proteome</keyword>
<evidence type="ECO:0000256" key="1">
    <source>
        <dbReference type="SAM" id="Phobius"/>
    </source>
</evidence>
<dbReference type="OrthoDB" id="5348404at2759"/>
<keyword evidence="1" id="KW-1133">Transmembrane helix</keyword>
<gene>
    <name evidence="2" type="ORF">BDP27DRAFT_1346336</name>
</gene>
<proteinExistence type="predicted"/>